<accession>A0A1X7V374</accession>
<reference evidence="1" key="1">
    <citation type="submission" date="2017-05" db="UniProtKB">
        <authorList>
            <consortium name="EnsemblMetazoa"/>
        </authorList>
    </citation>
    <scope>IDENTIFICATION</scope>
</reference>
<dbReference type="AlphaFoldDB" id="A0A1X7V374"/>
<proteinExistence type="predicted"/>
<organism evidence="1">
    <name type="scientific">Amphimedon queenslandica</name>
    <name type="common">Sponge</name>
    <dbReference type="NCBI Taxonomy" id="400682"/>
    <lineage>
        <taxon>Eukaryota</taxon>
        <taxon>Metazoa</taxon>
        <taxon>Porifera</taxon>
        <taxon>Demospongiae</taxon>
        <taxon>Heteroscleromorpha</taxon>
        <taxon>Haplosclerida</taxon>
        <taxon>Niphatidae</taxon>
        <taxon>Amphimedon</taxon>
    </lineage>
</organism>
<sequence>MLYILCNASVHYPLLRRLFKHFDVARNAHLTINIIDSSLADGDIAQLIDLKINEANETEFDNVYYAINDGEEDDPFRIPNLDTVLYFQYSDAIDDFKKALSDQAVIACCSCVHSVVDLLQKNNIYCIQIPPNTTDKL</sequence>
<protein>
    <submittedName>
        <fullName evidence="1">Uncharacterized protein</fullName>
    </submittedName>
</protein>
<dbReference type="EnsemblMetazoa" id="Aqu2.1.34705_001">
    <property type="protein sequence ID" value="Aqu2.1.34705_001"/>
    <property type="gene ID" value="Aqu2.1.34705"/>
</dbReference>
<name>A0A1X7V374_AMPQE</name>
<dbReference type="InParanoid" id="A0A1X7V374"/>
<evidence type="ECO:0000313" key="1">
    <source>
        <dbReference type="EnsemblMetazoa" id="Aqu2.1.34705_001"/>
    </source>
</evidence>